<dbReference type="PANTHER" id="PTHR40115:SF1">
    <property type="entry name" value="INNER MEMBRANE PROTEIN WITH PEPSY TM HELIX"/>
    <property type="match status" value="1"/>
</dbReference>
<sequence length="208" mass="22880">MPQADAALRRAAWLKTLLRWHWISSALCLVALLAFSFTGITLNHAASIPARPEVTNLQADLPDALRASLAAHDGEAPGPLPEAVAGWLESRWRVALAGRDAEWSADEVYLPLPRPGGDAWLRIDRETGAAEYERTDRGWISWLNDLHKGRHAGPVWGWFIDLFAVACLVFSITGLLILQAHAARRPSVWPVTGLGLVIPVLLLLLFVH</sequence>
<name>A0A8B6X4C3_9BURK</name>
<feature type="transmembrane region" description="Helical" evidence="1">
    <location>
        <begin position="20"/>
        <end position="42"/>
    </location>
</feature>
<evidence type="ECO:0000313" key="2">
    <source>
        <dbReference type="Proteomes" id="UP000675920"/>
    </source>
</evidence>
<feature type="transmembrane region" description="Helical" evidence="1">
    <location>
        <begin position="158"/>
        <end position="182"/>
    </location>
</feature>
<protein>
    <submittedName>
        <fullName evidence="3">PepSY-associated TM helix domain-containing protein</fullName>
    </submittedName>
</protein>
<dbReference type="RefSeq" id="WP_028311531.1">
    <property type="nucleotide sequence ID" value="NZ_AXWS01000013.1"/>
</dbReference>
<evidence type="ECO:0000256" key="1">
    <source>
        <dbReference type="SAM" id="Phobius"/>
    </source>
</evidence>
<dbReference type="InterPro" id="IPR032307">
    <property type="entry name" value="PepSY_TM-like_2"/>
</dbReference>
<evidence type="ECO:0000313" key="3">
    <source>
        <dbReference type="RefSeq" id="WP_028311531.1"/>
    </source>
</evidence>
<reference evidence="3" key="1">
    <citation type="submission" date="2025-08" db="UniProtKB">
        <authorList>
            <consortium name="RefSeq"/>
        </authorList>
    </citation>
    <scope>IDENTIFICATION</scope>
</reference>
<dbReference type="Proteomes" id="UP000675920">
    <property type="component" value="Unplaced"/>
</dbReference>
<keyword evidence="1" id="KW-1133">Transmembrane helix</keyword>
<keyword evidence="1" id="KW-0472">Membrane</keyword>
<feature type="transmembrane region" description="Helical" evidence="1">
    <location>
        <begin position="188"/>
        <end position="207"/>
    </location>
</feature>
<keyword evidence="1" id="KW-0812">Transmembrane</keyword>
<dbReference type="PANTHER" id="PTHR40115">
    <property type="entry name" value="INNER MEMBRANE PROTEIN WITH PEPSY TM HELIX"/>
    <property type="match status" value="1"/>
</dbReference>
<keyword evidence="2" id="KW-1185">Reference proteome</keyword>
<accession>A0A8B6X4C3</accession>
<dbReference type="AlphaFoldDB" id="A0A8B6X4C3"/>
<proteinExistence type="predicted"/>
<dbReference type="Pfam" id="PF16357">
    <property type="entry name" value="PepSY_TM_like_2"/>
    <property type="match status" value="1"/>
</dbReference>
<organism evidence="2 3">
    <name type="scientific">Derxia gummosa DSM 723</name>
    <dbReference type="NCBI Taxonomy" id="1121388"/>
    <lineage>
        <taxon>Bacteria</taxon>
        <taxon>Pseudomonadati</taxon>
        <taxon>Pseudomonadota</taxon>
        <taxon>Betaproteobacteria</taxon>
        <taxon>Burkholderiales</taxon>
        <taxon>Alcaligenaceae</taxon>
        <taxon>Derxia</taxon>
    </lineage>
</organism>